<evidence type="ECO:0000256" key="2">
    <source>
        <dbReference type="ARBA" id="ARBA00022448"/>
    </source>
</evidence>
<evidence type="ECO:0000313" key="7">
    <source>
        <dbReference type="Proteomes" id="UP001500740"/>
    </source>
</evidence>
<dbReference type="GO" id="GO:0005524">
    <property type="term" value="F:ATP binding"/>
    <property type="evidence" value="ECO:0007669"/>
    <property type="project" value="UniProtKB-KW"/>
</dbReference>
<dbReference type="InterPro" id="IPR017911">
    <property type="entry name" value="MacB-like_ATP-bd"/>
</dbReference>
<dbReference type="Pfam" id="PF00005">
    <property type="entry name" value="ABC_tran"/>
    <property type="match status" value="1"/>
</dbReference>
<keyword evidence="6" id="KW-0449">Lipoprotein</keyword>
<evidence type="ECO:0000313" key="6">
    <source>
        <dbReference type="EMBL" id="GAA0461066.1"/>
    </source>
</evidence>
<name>A0ABN0ZW90_9BACI</name>
<feature type="domain" description="ABC transporter" evidence="5">
    <location>
        <begin position="2"/>
        <end position="226"/>
    </location>
</feature>
<dbReference type="Proteomes" id="UP001500740">
    <property type="component" value="Unassembled WGS sequence"/>
</dbReference>
<protein>
    <submittedName>
        <fullName evidence="6">Lipoprotein-releasing ABC transporter ATP-binding protein LolD</fullName>
    </submittedName>
</protein>
<dbReference type="InterPro" id="IPR003593">
    <property type="entry name" value="AAA+_ATPase"/>
</dbReference>
<proteinExistence type="inferred from homology"/>
<gene>
    <name evidence="6" type="primary">lolD</name>
    <name evidence="6" type="ORF">GCM10008935_15590</name>
</gene>
<dbReference type="SMART" id="SM00382">
    <property type="entry name" value="AAA"/>
    <property type="match status" value="1"/>
</dbReference>
<dbReference type="InterPro" id="IPR027417">
    <property type="entry name" value="P-loop_NTPase"/>
</dbReference>
<reference evidence="6 7" key="1">
    <citation type="journal article" date="2019" name="Int. J. Syst. Evol. Microbiol.">
        <title>The Global Catalogue of Microorganisms (GCM) 10K type strain sequencing project: providing services to taxonomists for standard genome sequencing and annotation.</title>
        <authorList>
            <consortium name="The Broad Institute Genomics Platform"/>
            <consortium name="The Broad Institute Genome Sequencing Center for Infectious Disease"/>
            <person name="Wu L."/>
            <person name="Ma J."/>
        </authorList>
    </citation>
    <scope>NUCLEOTIDE SEQUENCE [LARGE SCALE GENOMIC DNA]</scope>
    <source>
        <strain evidence="6 7">JCM 14193</strain>
    </source>
</reference>
<keyword evidence="4 6" id="KW-0067">ATP-binding</keyword>
<accession>A0ABN0ZW90</accession>
<dbReference type="PROSITE" id="PS00211">
    <property type="entry name" value="ABC_TRANSPORTER_1"/>
    <property type="match status" value="1"/>
</dbReference>
<comment type="similarity">
    <text evidence="1">Belongs to the ABC transporter superfamily.</text>
</comment>
<organism evidence="6 7">
    <name type="scientific">Alkalibacillus silvisoli</name>
    <dbReference type="NCBI Taxonomy" id="392823"/>
    <lineage>
        <taxon>Bacteria</taxon>
        <taxon>Bacillati</taxon>
        <taxon>Bacillota</taxon>
        <taxon>Bacilli</taxon>
        <taxon>Bacillales</taxon>
        <taxon>Bacillaceae</taxon>
        <taxon>Alkalibacillus</taxon>
    </lineage>
</organism>
<dbReference type="PANTHER" id="PTHR42798:SF7">
    <property type="entry name" value="ALPHA-D-RIBOSE 1-METHYLPHOSPHONATE 5-TRIPHOSPHATE SYNTHASE SUBUNIT PHNL"/>
    <property type="match status" value="1"/>
</dbReference>
<dbReference type="RefSeq" id="WP_343782901.1">
    <property type="nucleotide sequence ID" value="NZ_BAAACZ010000011.1"/>
</dbReference>
<evidence type="ECO:0000256" key="4">
    <source>
        <dbReference type="ARBA" id="ARBA00022840"/>
    </source>
</evidence>
<evidence type="ECO:0000256" key="1">
    <source>
        <dbReference type="ARBA" id="ARBA00005417"/>
    </source>
</evidence>
<evidence type="ECO:0000259" key="5">
    <source>
        <dbReference type="PROSITE" id="PS50893"/>
    </source>
</evidence>
<dbReference type="CDD" id="cd03255">
    <property type="entry name" value="ABC_MJ0796_LolCDE_FtsE"/>
    <property type="match status" value="1"/>
</dbReference>
<dbReference type="Gene3D" id="3.40.50.300">
    <property type="entry name" value="P-loop containing nucleotide triphosphate hydrolases"/>
    <property type="match status" value="1"/>
</dbReference>
<dbReference type="EMBL" id="BAAACZ010000011">
    <property type="protein sequence ID" value="GAA0461066.1"/>
    <property type="molecule type" value="Genomic_DNA"/>
</dbReference>
<keyword evidence="7" id="KW-1185">Reference proteome</keyword>
<keyword evidence="2" id="KW-0813">Transport</keyword>
<keyword evidence="3" id="KW-0547">Nucleotide-binding</keyword>
<evidence type="ECO:0000256" key="3">
    <source>
        <dbReference type="ARBA" id="ARBA00022741"/>
    </source>
</evidence>
<comment type="caution">
    <text evidence="6">The sequence shown here is derived from an EMBL/GenBank/DDBJ whole genome shotgun (WGS) entry which is preliminary data.</text>
</comment>
<dbReference type="PANTHER" id="PTHR42798">
    <property type="entry name" value="LIPOPROTEIN-RELEASING SYSTEM ATP-BINDING PROTEIN LOLD"/>
    <property type="match status" value="1"/>
</dbReference>
<dbReference type="PROSITE" id="PS50893">
    <property type="entry name" value="ABC_TRANSPORTER_2"/>
    <property type="match status" value="1"/>
</dbReference>
<dbReference type="SUPFAM" id="SSF52540">
    <property type="entry name" value="P-loop containing nucleoside triphosphate hydrolases"/>
    <property type="match status" value="1"/>
</dbReference>
<dbReference type="InterPro" id="IPR003439">
    <property type="entry name" value="ABC_transporter-like_ATP-bd"/>
</dbReference>
<dbReference type="InterPro" id="IPR017871">
    <property type="entry name" value="ABC_transporter-like_CS"/>
</dbReference>
<sequence>MIQINGLAKSYTNDSEKIEVLKDLSLTIEDHSYVSIVGPSGSGKSTLLHTIGGLEPIDRGEIWVNDQAVHKLKDKQLAKLRLKEIGYVFQQFQLLPTATALENVMMPLLNVFSSKEIKEKAKVALERVGLEHRINHLPSRLSGGEQQRVAIARAIVTNPSIILADEPTGNLDSETGEKIIGLLEEIHANDDVIVVLITHDQAIAERTDQQISLLDGKVKVATLSEL</sequence>